<dbReference type="GO" id="GO:0008237">
    <property type="term" value="F:metallopeptidase activity"/>
    <property type="evidence" value="ECO:0007669"/>
    <property type="project" value="UniProtKB-KW"/>
</dbReference>
<dbReference type="RefSeq" id="WP_171678815.1">
    <property type="nucleotide sequence ID" value="NZ_BAAAGT010000004.1"/>
</dbReference>
<sequence>MAEQDGPRPGHFLPGGAGSGGEEQEGALRGSAPLAAPTPRVGKRADSDGQAAPQLRGSRLDGTGLSGSRLGPPPADDVAAAAYRAVFHPEPLAFDPHKKRSKALIAAIVVAVLLVVAGCVYAGTKLLSGSDGLFANPLTSPSVKSGEEPAKQQRKPTPDADVLRSNPLYAVGPLATVQCPEPAFRPTSKENVQAYYEAMISCLDKAWQPLVSKAGFEFRSPRLIVFDDDQETACGVQRKLAVYCADEQGGSVTMPWQDEVDLYPKNRAGIRVSMAQAIGYVYGVHLQNLTGIFESSANVGDGAANKAAELEQDRRQALQAYCFSATFFGAAKASFPLRNELLRQWNQQIKNGGDERKQGKVRDHGSAKSLALWMNRGFAKTDPGVCNTFTAAAGQVG</sequence>
<dbReference type="EMBL" id="JACHKF010000001">
    <property type="protein sequence ID" value="MBB6566732.1"/>
    <property type="molecule type" value="Genomic_DNA"/>
</dbReference>
<keyword evidence="2 6" id="KW-0812">Transmembrane</keyword>
<evidence type="ECO:0000256" key="1">
    <source>
        <dbReference type="ARBA" id="ARBA00004167"/>
    </source>
</evidence>
<evidence type="ECO:0000313" key="8">
    <source>
        <dbReference type="EMBL" id="NOL45518.1"/>
    </source>
</evidence>
<dbReference type="PANTHER" id="PTHR30168">
    <property type="entry name" value="PUTATIVE MEMBRANE PROTEIN YPFJ"/>
    <property type="match status" value="1"/>
</dbReference>
<keyword evidence="9" id="KW-1185">Reference proteome</keyword>
<reference evidence="7 10" key="2">
    <citation type="submission" date="2020-08" db="EMBL/GenBank/DDBJ databases">
        <title>Sequencing the genomes of 1000 actinobacteria strains.</title>
        <authorList>
            <person name="Klenk H.-P."/>
        </authorList>
    </citation>
    <scope>NUCLEOTIDE SEQUENCE [LARGE SCALE GENOMIC DNA]</scope>
    <source>
        <strain evidence="7 10">DSM 15626</strain>
    </source>
</reference>
<dbReference type="InterPro" id="IPR007343">
    <property type="entry name" value="Uncharacterised_pept_Zn_put"/>
</dbReference>
<comment type="subcellular location">
    <subcellularLocation>
        <location evidence="1">Membrane</location>
        <topology evidence="1">Single-pass membrane protein</topology>
    </subcellularLocation>
</comment>
<evidence type="ECO:0000256" key="2">
    <source>
        <dbReference type="ARBA" id="ARBA00022692"/>
    </source>
</evidence>
<feature type="region of interest" description="Disordered" evidence="5">
    <location>
        <begin position="1"/>
        <end position="73"/>
    </location>
</feature>
<accession>A0A7Y4L6Z0</accession>
<evidence type="ECO:0000256" key="3">
    <source>
        <dbReference type="ARBA" id="ARBA00022989"/>
    </source>
</evidence>
<gene>
    <name evidence="7" type="ORF">HNR71_002369</name>
    <name evidence="8" type="ORF">HPO96_35255</name>
</gene>
<dbReference type="Pfam" id="PF04228">
    <property type="entry name" value="Zn_peptidase"/>
    <property type="match status" value="1"/>
</dbReference>
<dbReference type="AlphaFoldDB" id="A0A7Y4L6Z0"/>
<evidence type="ECO:0000256" key="5">
    <source>
        <dbReference type="SAM" id="MobiDB-lite"/>
    </source>
</evidence>
<dbReference type="PANTHER" id="PTHR30168:SF0">
    <property type="entry name" value="INNER MEMBRANE PROTEIN"/>
    <property type="match status" value="1"/>
</dbReference>
<keyword evidence="7" id="KW-0378">Hydrolase</keyword>
<evidence type="ECO:0000313" key="10">
    <source>
        <dbReference type="Proteomes" id="UP000553957"/>
    </source>
</evidence>
<dbReference type="Proteomes" id="UP000534306">
    <property type="component" value="Unassembled WGS sequence"/>
</dbReference>
<protein>
    <submittedName>
        <fullName evidence="7">Putative metalloprotease</fullName>
    </submittedName>
</protein>
<evidence type="ECO:0000256" key="6">
    <source>
        <dbReference type="SAM" id="Phobius"/>
    </source>
</evidence>
<keyword evidence="7" id="KW-0645">Protease</keyword>
<keyword evidence="4 6" id="KW-0472">Membrane</keyword>
<dbReference type="EMBL" id="JABJRC010000013">
    <property type="protein sequence ID" value="NOL45518.1"/>
    <property type="molecule type" value="Genomic_DNA"/>
</dbReference>
<evidence type="ECO:0000313" key="7">
    <source>
        <dbReference type="EMBL" id="MBB6566732.1"/>
    </source>
</evidence>
<keyword evidence="3 6" id="KW-1133">Transmembrane helix</keyword>
<evidence type="ECO:0000256" key="4">
    <source>
        <dbReference type="ARBA" id="ARBA00023136"/>
    </source>
</evidence>
<proteinExistence type="predicted"/>
<keyword evidence="7" id="KW-0482">Metalloprotease</keyword>
<feature type="compositionally biased region" description="Basic and acidic residues" evidence="5">
    <location>
        <begin position="145"/>
        <end position="162"/>
    </location>
</feature>
<feature type="region of interest" description="Disordered" evidence="5">
    <location>
        <begin position="139"/>
        <end position="162"/>
    </location>
</feature>
<dbReference type="Proteomes" id="UP000553957">
    <property type="component" value="Unassembled WGS sequence"/>
</dbReference>
<name>A0A7Y4L6Z0_9ACTN</name>
<dbReference type="GO" id="GO:0016020">
    <property type="term" value="C:membrane"/>
    <property type="evidence" value="ECO:0007669"/>
    <property type="project" value="UniProtKB-SubCell"/>
</dbReference>
<feature type="transmembrane region" description="Helical" evidence="6">
    <location>
        <begin position="103"/>
        <end position="123"/>
    </location>
</feature>
<reference evidence="8 9" key="1">
    <citation type="submission" date="2020-05" db="EMBL/GenBank/DDBJ databases">
        <title>Genome sequence of Kribbella sandramycini ATCC 39419.</title>
        <authorList>
            <person name="Maclea K.S."/>
            <person name="Fair J.L."/>
        </authorList>
    </citation>
    <scope>NUCLEOTIDE SEQUENCE [LARGE SCALE GENOMIC DNA]</scope>
    <source>
        <strain evidence="8 9">ATCC 39419</strain>
    </source>
</reference>
<dbReference type="GO" id="GO:0006508">
    <property type="term" value="P:proteolysis"/>
    <property type="evidence" value="ECO:0007669"/>
    <property type="project" value="UniProtKB-KW"/>
</dbReference>
<organism evidence="8 9">
    <name type="scientific">Kribbella sandramycini</name>
    <dbReference type="NCBI Taxonomy" id="60450"/>
    <lineage>
        <taxon>Bacteria</taxon>
        <taxon>Bacillati</taxon>
        <taxon>Actinomycetota</taxon>
        <taxon>Actinomycetes</taxon>
        <taxon>Propionibacteriales</taxon>
        <taxon>Kribbellaceae</taxon>
        <taxon>Kribbella</taxon>
    </lineage>
</organism>
<evidence type="ECO:0000313" key="9">
    <source>
        <dbReference type="Proteomes" id="UP000534306"/>
    </source>
</evidence>
<comment type="caution">
    <text evidence="8">The sequence shown here is derived from an EMBL/GenBank/DDBJ whole genome shotgun (WGS) entry which is preliminary data.</text>
</comment>